<accession>A0ACB8BYD6</accession>
<organism evidence="1 2">
    <name type="scientific">Leucogyrophana mollusca</name>
    <dbReference type="NCBI Taxonomy" id="85980"/>
    <lineage>
        <taxon>Eukaryota</taxon>
        <taxon>Fungi</taxon>
        <taxon>Dikarya</taxon>
        <taxon>Basidiomycota</taxon>
        <taxon>Agaricomycotina</taxon>
        <taxon>Agaricomycetes</taxon>
        <taxon>Agaricomycetidae</taxon>
        <taxon>Boletales</taxon>
        <taxon>Boletales incertae sedis</taxon>
        <taxon>Leucogyrophana</taxon>
    </lineage>
</organism>
<comment type="caution">
    <text evidence="1">The sequence shown here is derived from an EMBL/GenBank/DDBJ whole genome shotgun (WGS) entry which is preliminary data.</text>
</comment>
<proteinExistence type="predicted"/>
<name>A0ACB8BYD6_9AGAM</name>
<evidence type="ECO:0000313" key="1">
    <source>
        <dbReference type="EMBL" id="KAH7929863.1"/>
    </source>
</evidence>
<dbReference type="Proteomes" id="UP000790709">
    <property type="component" value="Unassembled WGS sequence"/>
</dbReference>
<dbReference type="EMBL" id="MU266337">
    <property type="protein sequence ID" value="KAH7929863.1"/>
    <property type="molecule type" value="Genomic_DNA"/>
</dbReference>
<gene>
    <name evidence="1" type="ORF">BV22DRAFT_101626</name>
</gene>
<keyword evidence="2" id="KW-1185">Reference proteome</keyword>
<protein>
    <submittedName>
        <fullName evidence="1">Uncharacterized protein</fullName>
    </submittedName>
</protein>
<evidence type="ECO:0000313" key="2">
    <source>
        <dbReference type="Proteomes" id="UP000790709"/>
    </source>
</evidence>
<reference evidence="1" key="1">
    <citation type="journal article" date="2021" name="New Phytol.">
        <title>Evolutionary innovations through gain and loss of genes in the ectomycorrhizal Boletales.</title>
        <authorList>
            <person name="Wu G."/>
            <person name="Miyauchi S."/>
            <person name="Morin E."/>
            <person name="Kuo A."/>
            <person name="Drula E."/>
            <person name="Varga T."/>
            <person name="Kohler A."/>
            <person name="Feng B."/>
            <person name="Cao Y."/>
            <person name="Lipzen A."/>
            <person name="Daum C."/>
            <person name="Hundley H."/>
            <person name="Pangilinan J."/>
            <person name="Johnson J."/>
            <person name="Barry K."/>
            <person name="LaButti K."/>
            <person name="Ng V."/>
            <person name="Ahrendt S."/>
            <person name="Min B."/>
            <person name="Choi I.G."/>
            <person name="Park H."/>
            <person name="Plett J.M."/>
            <person name="Magnuson J."/>
            <person name="Spatafora J.W."/>
            <person name="Nagy L.G."/>
            <person name="Henrissat B."/>
            <person name="Grigoriev I.V."/>
            <person name="Yang Z.L."/>
            <person name="Xu J."/>
            <person name="Martin F.M."/>
        </authorList>
    </citation>
    <scope>NUCLEOTIDE SEQUENCE</scope>
    <source>
        <strain evidence="1">KUC20120723A-06</strain>
    </source>
</reference>
<sequence>MHSVTAQKSTIIGASANKARNWMNVAHRKAVPAVQVLYPRWFHHETEKQPVHYSGMGHTSVHRNFATAPVGAPRHNASHIVPKPIFLNYNCLSCCHPPSPRLFASPISYLWIRRNQGLCRVSKTQAQFTARTLSRTNILFTPIISRCLV</sequence>